<accession>C0FN24</accession>
<keyword evidence="2" id="KW-0808">Transferase</keyword>
<evidence type="ECO:0000313" key="2">
    <source>
        <dbReference type="EMBL" id="EEG96095.1"/>
    </source>
</evidence>
<protein>
    <submittedName>
        <fullName evidence="2">Nucleotidyltransferase domain protein</fullName>
    </submittedName>
</protein>
<dbReference type="InterPro" id="IPR002934">
    <property type="entry name" value="Polymerase_NTP_transf_dom"/>
</dbReference>
<dbReference type="InterPro" id="IPR043519">
    <property type="entry name" value="NT_sf"/>
</dbReference>
<dbReference type="AlphaFoldDB" id="C0FN24"/>
<organism evidence="2 3">
    <name type="scientific">Roseburia inulinivorans DSM 16841</name>
    <dbReference type="NCBI Taxonomy" id="622312"/>
    <lineage>
        <taxon>Bacteria</taxon>
        <taxon>Bacillati</taxon>
        <taxon>Bacillota</taxon>
        <taxon>Clostridia</taxon>
        <taxon>Lachnospirales</taxon>
        <taxon>Lachnospiraceae</taxon>
        <taxon>Roseburia</taxon>
    </lineage>
</organism>
<comment type="caution">
    <text evidence="2">The sequence shown here is derived from an EMBL/GenBank/DDBJ whole genome shotgun (WGS) entry which is preliminary data.</text>
</comment>
<dbReference type="PANTHER" id="PTHR33933">
    <property type="entry name" value="NUCLEOTIDYLTRANSFERASE"/>
    <property type="match status" value="1"/>
</dbReference>
<dbReference type="InterPro" id="IPR052548">
    <property type="entry name" value="Type_VII_TA_antitoxin"/>
</dbReference>
<dbReference type="SUPFAM" id="SSF81301">
    <property type="entry name" value="Nucleotidyltransferase"/>
    <property type="match status" value="1"/>
</dbReference>
<proteinExistence type="predicted"/>
<dbReference type="CDD" id="cd05403">
    <property type="entry name" value="NT_KNTase_like"/>
    <property type="match status" value="1"/>
</dbReference>
<dbReference type="eggNOG" id="COG1708">
    <property type="taxonomic scope" value="Bacteria"/>
</dbReference>
<sequence>MDIIQNNNLRRSVLRMEEKRNILKNFVDKMEKLFGKSLKKLILYGSYARGDYKENSDIDIMILTSMSDDEIRDIENQVYDIAYDYQLSDNVMISVNIKNADHYNYWLGALPYYDNVEKEGVVLVG</sequence>
<name>C0FN24_9FIRM</name>
<dbReference type="Gene3D" id="3.30.460.10">
    <property type="entry name" value="Beta Polymerase, domain 2"/>
    <property type="match status" value="1"/>
</dbReference>
<dbReference type="PANTHER" id="PTHR33933:SF1">
    <property type="entry name" value="PROTEIN ADENYLYLTRANSFERASE MNTA-RELATED"/>
    <property type="match status" value="1"/>
</dbReference>
<dbReference type="EMBL" id="ACFY01000003">
    <property type="protein sequence ID" value="EEG96095.1"/>
    <property type="molecule type" value="Genomic_DNA"/>
</dbReference>
<reference evidence="2 3" key="1">
    <citation type="submission" date="2009-02" db="EMBL/GenBank/DDBJ databases">
        <authorList>
            <person name="Fulton L."/>
            <person name="Clifton S."/>
            <person name="Fulton B."/>
            <person name="Xu J."/>
            <person name="Minx P."/>
            <person name="Pepin K.H."/>
            <person name="Johnson M."/>
            <person name="Bhonagiri V."/>
            <person name="Nash W.E."/>
            <person name="Mardis E.R."/>
            <person name="Wilson R.K."/>
        </authorList>
    </citation>
    <scope>NUCLEOTIDE SEQUENCE [LARGE SCALE GENOMIC DNA]</scope>
    <source>
        <strain evidence="2 3">DSM 16841</strain>
    </source>
</reference>
<dbReference type="Pfam" id="PF01909">
    <property type="entry name" value="NTP_transf_2"/>
    <property type="match status" value="1"/>
</dbReference>
<reference evidence="2 3" key="2">
    <citation type="submission" date="2009-03" db="EMBL/GenBank/DDBJ databases">
        <title>Draft genome sequence of Roseburia inulinivorans (DSM 16841).</title>
        <authorList>
            <person name="Sudarsanam P."/>
            <person name="Ley R."/>
            <person name="Guruge J."/>
            <person name="Turnbaugh P.J."/>
            <person name="Mahowald M."/>
            <person name="Liep D."/>
            <person name="Gordon J."/>
        </authorList>
    </citation>
    <scope>NUCLEOTIDE SEQUENCE [LARGE SCALE GENOMIC DNA]</scope>
    <source>
        <strain evidence="2 3">DSM 16841</strain>
    </source>
</reference>
<dbReference type="Proteomes" id="UP000003561">
    <property type="component" value="Unassembled WGS sequence"/>
</dbReference>
<evidence type="ECO:0000313" key="3">
    <source>
        <dbReference type="Proteomes" id="UP000003561"/>
    </source>
</evidence>
<gene>
    <name evidence="2" type="ORF">ROSEINA2194_00118</name>
</gene>
<evidence type="ECO:0000259" key="1">
    <source>
        <dbReference type="Pfam" id="PF01909"/>
    </source>
</evidence>
<dbReference type="GO" id="GO:0016779">
    <property type="term" value="F:nucleotidyltransferase activity"/>
    <property type="evidence" value="ECO:0007669"/>
    <property type="project" value="InterPro"/>
</dbReference>
<feature type="domain" description="Polymerase nucleotidyl transferase" evidence="1">
    <location>
        <begin position="23"/>
        <end position="75"/>
    </location>
</feature>